<evidence type="ECO:0000256" key="2">
    <source>
        <dbReference type="ARBA" id="ARBA00007783"/>
    </source>
</evidence>
<comment type="similarity">
    <text evidence="2 8">Belongs to the ABC-2 integral membrane protein family.</text>
</comment>
<sequence length="273" mass="29060">MTVTTELSATPDSVAPTITRVSPRAAVRQAGVMAYRVILNYRRSPQLLYDAILWPIAGPVLFANLFGIALAGSVRGYLPHMIPGVLVQIVLTAAVATGVHLCEDIQTGVFDRFVSMPVSRLAPVAGTLVAGMLRYVLSGGLVVSTGVAMGYRPEQPIGLLLAVLLVIYCTFAMSWVFATVGILVTKPSAVQGISVMILMTFTFASNAIIPPVAMPDWLRTFTEVNPVSHLVSAVRAAADTGAFTTDAIWSWGVSTAVMLVFAPATVRLIRSRN</sequence>
<keyword evidence="7" id="KW-0046">Antibiotic resistance</keyword>
<feature type="transmembrane region" description="Helical" evidence="8">
    <location>
        <begin position="80"/>
        <end position="101"/>
    </location>
</feature>
<accession>A0A2N3VHJ6</accession>
<evidence type="ECO:0000313" key="10">
    <source>
        <dbReference type="EMBL" id="PKV81107.1"/>
    </source>
</evidence>
<dbReference type="InterPro" id="IPR000412">
    <property type="entry name" value="ABC_2_transport"/>
</dbReference>
<evidence type="ECO:0000256" key="8">
    <source>
        <dbReference type="RuleBase" id="RU361157"/>
    </source>
</evidence>
<dbReference type="GO" id="GO:0140359">
    <property type="term" value="F:ABC-type transporter activity"/>
    <property type="evidence" value="ECO:0007669"/>
    <property type="project" value="InterPro"/>
</dbReference>
<reference evidence="10 11" key="1">
    <citation type="submission" date="2017-12" db="EMBL/GenBank/DDBJ databases">
        <title>Sequencing the genomes of 1000 Actinobacteria strains.</title>
        <authorList>
            <person name="Klenk H.-P."/>
        </authorList>
    </citation>
    <scope>NUCLEOTIDE SEQUENCE [LARGE SCALE GENOMIC DNA]</scope>
    <source>
        <strain evidence="10 11">DSM 44489</strain>
    </source>
</reference>
<evidence type="ECO:0000256" key="5">
    <source>
        <dbReference type="ARBA" id="ARBA00022989"/>
    </source>
</evidence>
<keyword evidence="6 8" id="KW-0472">Membrane</keyword>
<dbReference type="PANTHER" id="PTHR43077">
    <property type="entry name" value="TRANSPORT PERMEASE YVFS-RELATED"/>
    <property type="match status" value="1"/>
</dbReference>
<dbReference type="PROSITE" id="PS51012">
    <property type="entry name" value="ABC_TM2"/>
    <property type="match status" value="1"/>
</dbReference>
<comment type="caution">
    <text evidence="10">The sequence shown here is derived from an EMBL/GenBank/DDBJ whole genome shotgun (WGS) entry which is preliminary data.</text>
</comment>
<dbReference type="EMBL" id="PJMW01000002">
    <property type="protein sequence ID" value="PKV81107.1"/>
    <property type="molecule type" value="Genomic_DNA"/>
</dbReference>
<feature type="transmembrane region" description="Helical" evidence="8">
    <location>
        <begin position="52"/>
        <end position="74"/>
    </location>
</feature>
<keyword evidence="8" id="KW-0813">Transport</keyword>
<dbReference type="GO" id="GO:0046677">
    <property type="term" value="P:response to antibiotic"/>
    <property type="evidence" value="ECO:0007669"/>
    <property type="project" value="UniProtKB-KW"/>
</dbReference>
<dbReference type="InterPro" id="IPR051328">
    <property type="entry name" value="T7SS_ABC-Transporter"/>
</dbReference>
<evidence type="ECO:0000256" key="3">
    <source>
        <dbReference type="ARBA" id="ARBA00022475"/>
    </source>
</evidence>
<dbReference type="Pfam" id="PF01061">
    <property type="entry name" value="ABC2_membrane"/>
    <property type="match status" value="1"/>
</dbReference>
<organism evidence="10 11">
    <name type="scientific">Nocardia fluminea</name>
    <dbReference type="NCBI Taxonomy" id="134984"/>
    <lineage>
        <taxon>Bacteria</taxon>
        <taxon>Bacillati</taxon>
        <taxon>Actinomycetota</taxon>
        <taxon>Actinomycetes</taxon>
        <taxon>Mycobacteriales</taxon>
        <taxon>Nocardiaceae</taxon>
        <taxon>Nocardia</taxon>
    </lineage>
</organism>
<dbReference type="RefSeq" id="WP_101466917.1">
    <property type="nucleotide sequence ID" value="NZ_PJMW01000002.1"/>
</dbReference>
<dbReference type="OrthoDB" id="9255971at2"/>
<feature type="transmembrane region" description="Helical" evidence="8">
    <location>
        <begin position="157"/>
        <end position="177"/>
    </location>
</feature>
<dbReference type="PIRSF" id="PIRSF006648">
    <property type="entry name" value="DrrB"/>
    <property type="match status" value="1"/>
</dbReference>
<keyword evidence="11" id="KW-1185">Reference proteome</keyword>
<feature type="transmembrane region" description="Helical" evidence="8">
    <location>
        <begin position="189"/>
        <end position="209"/>
    </location>
</feature>
<evidence type="ECO:0000256" key="7">
    <source>
        <dbReference type="ARBA" id="ARBA00023251"/>
    </source>
</evidence>
<gene>
    <name evidence="10" type="ORF">ATK86_5561</name>
</gene>
<dbReference type="PANTHER" id="PTHR43077:SF8">
    <property type="entry name" value="DOXORUBICIN RESISTANCE ABC TRANSPORTER PERMEASE PROTEIN DRRB"/>
    <property type="match status" value="1"/>
</dbReference>
<comment type="subcellular location">
    <subcellularLocation>
        <location evidence="1 8">Cell membrane</location>
        <topology evidence="1 8">Multi-pass membrane protein</topology>
    </subcellularLocation>
</comment>
<dbReference type="GO" id="GO:0043190">
    <property type="term" value="C:ATP-binding cassette (ABC) transporter complex"/>
    <property type="evidence" value="ECO:0007669"/>
    <property type="project" value="InterPro"/>
</dbReference>
<dbReference type="Proteomes" id="UP000233766">
    <property type="component" value="Unassembled WGS sequence"/>
</dbReference>
<keyword evidence="3 8" id="KW-1003">Cell membrane</keyword>
<evidence type="ECO:0000256" key="4">
    <source>
        <dbReference type="ARBA" id="ARBA00022692"/>
    </source>
</evidence>
<evidence type="ECO:0000256" key="6">
    <source>
        <dbReference type="ARBA" id="ARBA00023136"/>
    </source>
</evidence>
<dbReference type="AlphaFoldDB" id="A0A2N3VHJ6"/>
<proteinExistence type="inferred from homology"/>
<feature type="domain" description="ABC transmembrane type-2" evidence="9">
    <location>
        <begin position="46"/>
        <end position="272"/>
    </location>
</feature>
<dbReference type="InterPro" id="IPR013525">
    <property type="entry name" value="ABC2_TM"/>
</dbReference>
<keyword evidence="5 8" id="KW-1133">Transmembrane helix</keyword>
<evidence type="ECO:0000313" key="11">
    <source>
        <dbReference type="Proteomes" id="UP000233766"/>
    </source>
</evidence>
<evidence type="ECO:0000256" key="1">
    <source>
        <dbReference type="ARBA" id="ARBA00004651"/>
    </source>
</evidence>
<name>A0A2N3VHJ6_9NOCA</name>
<dbReference type="InterPro" id="IPR047817">
    <property type="entry name" value="ABC2_TM_bact-type"/>
</dbReference>
<feature type="transmembrane region" description="Helical" evidence="8">
    <location>
        <begin position="248"/>
        <end position="269"/>
    </location>
</feature>
<keyword evidence="4 8" id="KW-0812">Transmembrane</keyword>
<evidence type="ECO:0000259" key="9">
    <source>
        <dbReference type="PROSITE" id="PS51012"/>
    </source>
</evidence>
<protein>
    <recommendedName>
        <fullName evidence="8">Transport permease protein</fullName>
    </recommendedName>
</protein>
<feature type="transmembrane region" description="Helical" evidence="8">
    <location>
        <begin position="113"/>
        <end position="137"/>
    </location>
</feature>